<comment type="caution">
    <text evidence="1">The sequence shown here is derived from an EMBL/GenBank/DDBJ whole genome shotgun (WGS) entry which is preliminary data.</text>
</comment>
<evidence type="ECO:0000313" key="1">
    <source>
        <dbReference type="EMBL" id="KAH9714289.1"/>
    </source>
</evidence>
<keyword evidence="2" id="KW-1185">Reference proteome</keyword>
<sequence length="1396" mass="154652">MSKGKEKVIEVDDDELDFLPSLLTDPAFDPGIPLEPIRSSVGTSARRMSPQTTSTSGSNGEERSSSSEDTLSENGEGDSGEVSLSGTSRPEGRGTAGGRALSRDYAIDYMTCTTTFDELADLRLRYSIPGEILLKVPDKKDTPSRPPRGYVTLYLDSFKYGLRCPLQPYFARILSGLNLSPGQLNPNGWRVLSGLFILWDRCCQSKPTVDEVMHLYQLKSSPKDADWYYFQSSTKTRKPITDLPTGGGGNWKRKFFFAGGPWGQVARVDGEDFHVPPRFVVPGCLLVLDVLSPLSFALYWFVSNQTFVCVAGSWGVHFPLEPDQLKRVEAVLANSCSSRELLTTYNLLESRLILPGHRMEDAVIGALTRKRSRPPTTKRDQSKDAPAAKRANIVQQVPPLKILPPAPVKVGEASGVATDPASSSPPVGPRSRLPDSRAEHLVPYLNELSKLVSKKDLEDFDGCTLGELVGSMQHSAFHLSCMTTYYKAKIGRYDRKMKEDIQSATTRADVAEKKAGELNLENLKLIEQESLAQDMLSRHGEQISGGRVLRIGVFRKSLMRGGTGPEISCSSTSTSSARPISCKRHKAIPARGREARRPGRRQLARHALQPENLGTTATLSPEPWRNTQDLTEPRQPRFPQNRGVTRKIPRLPITQQSESHIVSKKAENWDSEEAYKKVTNESNEGGRVKCSDVWFSTVDLETGRRTTPFRLPQARFRSSFHSNSFMEVFKAAYKKGSMARDSVAIRADQKSYSYDQLASSALRISSLLCSNDLKTTSEKTKNENSAVLAGGCGARIGIVAKPSFEFVAGVLGTWFSGCIAVPLALSYPESELLHVMHDSDISMVLSTEDYREVLQNVASKSGAKFSLIPPVPNVSSETTVFDQSQAEKMDGQRGEDPALIVYTSGTTGKPKGVVHTHKSIDAQVEFMPKFSVRGIWQRWRESYPVNGNRAGEAITAFTGVPTMYTRLIQGYEAMDTELQAASASAAKQLRLMMCGSSALPLPVMQQWETITGHRLLERYGMTEFVMAISNPLRGARKAGTVGNPLPGVQVKIAEDESGSDAAGVGEICVKSPSLFKEYWKLPKVTKDSFTADGFFKTGDTGKQDEDGYYIILGRTSADIMKVGGYKLSALEIESVLLEHPAVAECCVLGLPDKDYGDAVSAIIVLEEEAKRDQEKSKPVLSLQELCTWAKDKLAPYKLPTRLFLWDSLPRNAMGKAARLLKGWHNQDRRGDWIIPRDLVDLLLLNLVRESLIHFYPSGGHSCLRDSDEARIRAKRKKFWEKAVDIEERCGVGETGWGVKEEMRGNFNHSNKPISYAEHFRNSQFVESILDVYRELPPVSGPSLTHQTRFDPARVCSPILEDGRNGLFQRLRLARLETSVFNGYTQMVYLQISEQVS</sequence>
<dbReference type="Proteomes" id="UP000829398">
    <property type="component" value="Chromosome 7"/>
</dbReference>
<organism evidence="1 2">
    <name type="scientific">Citrus sinensis</name>
    <name type="common">Sweet orange</name>
    <name type="synonym">Citrus aurantium var. sinensis</name>
    <dbReference type="NCBI Taxonomy" id="2711"/>
    <lineage>
        <taxon>Eukaryota</taxon>
        <taxon>Viridiplantae</taxon>
        <taxon>Streptophyta</taxon>
        <taxon>Embryophyta</taxon>
        <taxon>Tracheophyta</taxon>
        <taxon>Spermatophyta</taxon>
        <taxon>Magnoliopsida</taxon>
        <taxon>eudicotyledons</taxon>
        <taxon>Gunneridae</taxon>
        <taxon>Pentapetalae</taxon>
        <taxon>rosids</taxon>
        <taxon>malvids</taxon>
        <taxon>Sapindales</taxon>
        <taxon>Rutaceae</taxon>
        <taxon>Aurantioideae</taxon>
        <taxon>Citrus</taxon>
    </lineage>
</organism>
<accession>A0ACB8J9Q8</accession>
<keyword evidence="1" id="KW-0436">Ligase</keyword>
<reference evidence="2" key="1">
    <citation type="journal article" date="2023" name="Hortic. Res.">
        <title>A chromosome-level phased genome enabling allele-level studies in sweet orange: a case study on citrus Huanglongbing tolerance.</title>
        <authorList>
            <person name="Wu B."/>
            <person name="Yu Q."/>
            <person name="Deng Z."/>
            <person name="Duan Y."/>
            <person name="Luo F."/>
            <person name="Gmitter F. Jr."/>
        </authorList>
    </citation>
    <scope>NUCLEOTIDE SEQUENCE [LARGE SCALE GENOMIC DNA]</scope>
    <source>
        <strain evidence="2">cv. Valencia</strain>
    </source>
</reference>
<name>A0ACB8J9Q8_CITSI</name>
<proteinExistence type="predicted"/>
<evidence type="ECO:0000313" key="2">
    <source>
        <dbReference type="Proteomes" id="UP000829398"/>
    </source>
</evidence>
<gene>
    <name evidence="1" type="ORF">KPL71_020606</name>
</gene>
<protein>
    <submittedName>
        <fullName evidence="1">Malonate--CoA ligase</fullName>
    </submittedName>
</protein>
<dbReference type="EMBL" id="CM039176">
    <property type="protein sequence ID" value="KAH9714289.1"/>
    <property type="molecule type" value="Genomic_DNA"/>
</dbReference>